<reference evidence="3" key="1">
    <citation type="submission" date="2024-01" db="EMBL/GenBank/DDBJ databases">
        <title>First draft genome sequence data of TA4-1, the type strain of Gram-positive actinobacterium Streptomyces chiangmaiensis.</title>
        <authorList>
            <person name="Yasawong M."/>
            <person name="Nantapong N."/>
        </authorList>
    </citation>
    <scope>NUCLEOTIDE SEQUENCE</scope>
    <source>
        <strain evidence="3">TA4-1</strain>
    </source>
</reference>
<dbReference type="SUPFAM" id="SSF53098">
    <property type="entry name" value="Ribonuclease H-like"/>
    <property type="match status" value="1"/>
</dbReference>
<dbReference type="RefSeq" id="WP_329512713.1">
    <property type="nucleotide sequence ID" value="NZ_BAAAYZ010000290.1"/>
</dbReference>
<evidence type="ECO:0000313" key="3">
    <source>
        <dbReference type="EMBL" id="MED7828368.1"/>
    </source>
</evidence>
<dbReference type="InterPro" id="IPR009057">
    <property type="entry name" value="Homeodomain-like_sf"/>
</dbReference>
<dbReference type="InterPro" id="IPR025948">
    <property type="entry name" value="HTH-like_dom"/>
</dbReference>
<protein>
    <submittedName>
        <fullName evidence="3">Integrase core domain-containing protein</fullName>
    </submittedName>
</protein>
<organism evidence="3 4">
    <name type="scientific">Streptomyces chiangmaiensis</name>
    <dbReference type="NCBI Taxonomy" id="766497"/>
    <lineage>
        <taxon>Bacteria</taxon>
        <taxon>Bacillati</taxon>
        <taxon>Actinomycetota</taxon>
        <taxon>Actinomycetes</taxon>
        <taxon>Kitasatosporales</taxon>
        <taxon>Streptomycetaceae</taxon>
        <taxon>Streptomyces</taxon>
    </lineage>
</organism>
<evidence type="ECO:0000313" key="4">
    <source>
        <dbReference type="Proteomes" id="UP001333996"/>
    </source>
</evidence>
<name>A0ABU7FX19_9ACTN</name>
<dbReference type="Proteomes" id="UP001333996">
    <property type="component" value="Unassembled WGS sequence"/>
</dbReference>
<dbReference type="InterPro" id="IPR036397">
    <property type="entry name" value="RNaseH_sf"/>
</dbReference>
<dbReference type="EMBL" id="JAYWVC010000367">
    <property type="protein sequence ID" value="MED7828368.1"/>
    <property type="molecule type" value="Genomic_DNA"/>
</dbReference>
<comment type="caution">
    <text evidence="3">The sequence shown here is derived from an EMBL/GenBank/DDBJ whole genome shotgun (WGS) entry which is preliminary data.</text>
</comment>
<sequence length="355" mass="40673">MLVRMIYLLATRIFAWQVLLCRSSAAKNAEILILRHKVAVLRRQINAPKPTWPDRAVFAALARLLPGILRGHRIVSPRTLLAWHQRLVKEKWTQPASPGRPPITEELYNLIIRLGVQNPRWGARRIHGELRRLGHRISAASVRRILRQACLGPAPRRQSIRGEWAAFLKAQASGLLATDFFHVDTIGLQRLYALFVMEVRTRTVHILGVTAHPTAAWATQQARQLLWQLGDRADEFTHLIRDRDTKFTSAFDAVFASEDIAVTKIPRRSPNCNPHAERFVRSAREECTDRLLICDRGHAEKILHEYATHFNRHRPHQGREQLAPLDDPNVIPLPATRIERRQAVTGLINEYHRAS</sequence>
<evidence type="ECO:0000259" key="2">
    <source>
        <dbReference type="PROSITE" id="PS50994"/>
    </source>
</evidence>
<dbReference type="Pfam" id="PF13276">
    <property type="entry name" value="HTH_21"/>
    <property type="match status" value="1"/>
</dbReference>
<dbReference type="SUPFAM" id="SSF46689">
    <property type="entry name" value="Homeodomain-like"/>
    <property type="match status" value="1"/>
</dbReference>
<dbReference type="InterPro" id="IPR001584">
    <property type="entry name" value="Integrase_cat-core"/>
</dbReference>
<keyword evidence="4" id="KW-1185">Reference proteome</keyword>
<accession>A0ABU7FX19</accession>
<dbReference type="Gene3D" id="3.30.420.10">
    <property type="entry name" value="Ribonuclease H-like superfamily/Ribonuclease H"/>
    <property type="match status" value="1"/>
</dbReference>
<dbReference type="PROSITE" id="PS50994">
    <property type="entry name" value="INTEGRASE"/>
    <property type="match status" value="1"/>
</dbReference>
<comment type="function">
    <text evidence="1">Involved in the transposition of the insertion sequence.</text>
</comment>
<feature type="domain" description="Integrase catalytic" evidence="2">
    <location>
        <begin position="151"/>
        <end position="332"/>
    </location>
</feature>
<evidence type="ECO:0000256" key="1">
    <source>
        <dbReference type="ARBA" id="ARBA00002286"/>
    </source>
</evidence>
<gene>
    <name evidence="3" type="ORF">VXC91_42535</name>
</gene>
<dbReference type="Pfam" id="PF13683">
    <property type="entry name" value="rve_3"/>
    <property type="match status" value="1"/>
</dbReference>
<dbReference type="InterPro" id="IPR012337">
    <property type="entry name" value="RNaseH-like_sf"/>
</dbReference>
<proteinExistence type="predicted"/>